<organism evidence="3 4">
    <name type="scientific">Austrofundulus limnaeus</name>
    <name type="common">Annual killifish</name>
    <dbReference type="NCBI Taxonomy" id="52670"/>
    <lineage>
        <taxon>Eukaryota</taxon>
        <taxon>Metazoa</taxon>
        <taxon>Chordata</taxon>
        <taxon>Craniata</taxon>
        <taxon>Vertebrata</taxon>
        <taxon>Euteleostomi</taxon>
        <taxon>Actinopterygii</taxon>
        <taxon>Neopterygii</taxon>
        <taxon>Teleostei</taxon>
        <taxon>Neoteleostei</taxon>
        <taxon>Acanthomorphata</taxon>
        <taxon>Ovalentaria</taxon>
        <taxon>Atherinomorphae</taxon>
        <taxon>Cyprinodontiformes</taxon>
        <taxon>Rivulidae</taxon>
        <taxon>Austrofundulus</taxon>
    </lineage>
</organism>
<evidence type="ECO:0000313" key="3">
    <source>
        <dbReference type="Proteomes" id="UP000192220"/>
    </source>
</evidence>
<dbReference type="GO" id="GO:0004843">
    <property type="term" value="F:cysteine-type deubiquitinase activity"/>
    <property type="evidence" value="ECO:0007669"/>
    <property type="project" value="InterPro"/>
</dbReference>
<dbReference type="Gene3D" id="3.90.70.10">
    <property type="entry name" value="Cysteine proteinases"/>
    <property type="match status" value="1"/>
</dbReference>
<keyword evidence="3" id="KW-1185">Reference proteome</keyword>
<dbReference type="OrthoDB" id="420187at2759"/>
<dbReference type="GO" id="GO:0016579">
    <property type="term" value="P:protein deubiquitination"/>
    <property type="evidence" value="ECO:0007669"/>
    <property type="project" value="InterPro"/>
</dbReference>
<dbReference type="GO" id="GO:0005829">
    <property type="term" value="C:cytosol"/>
    <property type="evidence" value="ECO:0007669"/>
    <property type="project" value="TreeGrafter"/>
</dbReference>
<feature type="compositionally biased region" description="Basic residues" evidence="1">
    <location>
        <begin position="316"/>
        <end position="325"/>
    </location>
</feature>
<dbReference type="GO" id="GO:0005634">
    <property type="term" value="C:nucleus"/>
    <property type="evidence" value="ECO:0007669"/>
    <property type="project" value="TreeGrafter"/>
</dbReference>
<dbReference type="InterPro" id="IPR050164">
    <property type="entry name" value="Peptidase_C19"/>
</dbReference>
<dbReference type="InterPro" id="IPR018200">
    <property type="entry name" value="USP_CS"/>
</dbReference>
<dbReference type="STRING" id="52670.A0A2I4ATT3"/>
<dbReference type="GeneID" id="106514273"/>
<feature type="compositionally biased region" description="Basic and acidic residues" evidence="1">
    <location>
        <begin position="1"/>
        <end position="14"/>
    </location>
</feature>
<feature type="domain" description="USP" evidence="2">
    <location>
        <begin position="27"/>
        <end position="302"/>
    </location>
</feature>
<dbReference type="AlphaFoldDB" id="A0A2I4ATT3"/>
<dbReference type="PANTHER" id="PTHR24006">
    <property type="entry name" value="UBIQUITIN CARBOXYL-TERMINAL HYDROLASE"/>
    <property type="match status" value="1"/>
</dbReference>
<dbReference type="GO" id="GO:0042981">
    <property type="term" value="P:regulation of apoptotic process"/>
    <property type="evidence" value="ECO:0007669"/>
    <property type="project" value="TreeGrafter"/>
</dbReference>
<evidence type="ECO:0000313" key="4">
    <source>
        <dbReference type="RefSeq" id="XP_013858899.1"/>
    </source>
</evidence>
<dbReference type="InterPro" id="IPR028889">
    <property type="entry name" value="USP"/>
</dbReference>
<evidence type="ECO:0000256" key="1">
    <source>
        <dbReference type="SAM" id="MobiDB-lite"/>
    </source>
</evidence>
<sequence>MTADKLSEKSDHKSVVFNRSSPSSGDLGVDASCSSCLAASPMKPSDSESLKSPGDGLDLTPDAAACSSASSVDQPNKQDIAKHFRYTNQEDAHEFLQHTVQALQQSCLPESFDGWESETQPPFIHQVFRGCLRSRVCCLNCSSTSDKFEPFLDLPLDVERASSVSSSLEQFVMPEELEDYRCSNCKEKDSALKTVTVDSLPNVLTLPLKRFDCNGDKVSKHVNFPENINMRPFTSEPAGDPQTYSLYAVLVHSGSKSSEGHYFCYVKASSGQWYKMDDSSVSVRSIRHVLKRKAYVLFYIRSDLKSDSATKTEPVKKKKKKKRKRSENEEHPLVIYYKQLMAESMREIRKRHCGSDVEDSELDFPAKKRFCTDNSR</sequence>
<dbReference type="RefSeq" id="XP_013858899.1">
    <property type="nucleotide sequence ID" value="XM_014003445.1"/>
</dbReference>
<accession>A0A2I4ATT3</accession>
<dbReference type="Pfam" id="PF00443">
    <property type="entry name" value="UCH"/>
    <property type="match status" value="1"/>
</dbReference>
<dbReference type="Proteomes" id="UP000192220">
    <property type="component" value="Unplaced"/>
</dbReference>
<dbReference type="PROSITE" id="PS50235">
    <property type="entry name" value="USP_3"/>
    <property type="match status" value="1"/>
</dbReference>
<feature type="region of interest" description="Disordered" evidence="1">
    <location>
        <begin position="1"/>
        <end position="77"/>
    </location>
</feature>
<proteinExistence type="predicted"/>
<feature type="region of interest" description="Disordered" evidence="1">
    <location>
        <begin position="309"/>
        <end position="330"/>
    </location>
</feature>
<dbReference type="InParanoid" id="A0A2I4ATT3"/>
<name>A0A2I4ATT3_AUSLI</name>
<dbReference type="InterPro" id="IPR001394">
    <property type="entry name" value="Peptidase_C19_UCH"/>
</dbReference>
<dbReference type="InterPro" id="IPR038765">
    <property type="entry name" value="Papain-like_cys_pep_sf"/>
</dbReference>
<dbReference type="KEGG" id="alim:106514273"/>
<evidence type="ECO:0000259" key="2">
    <source>
        <dbReference type="PROSITE" id="PS50235"/>
    </source>
</evidence>
<protein>
    <submittedName>
        <fullName evidence="4">Ubiquitin carboxyl-terminal hydrolase 42</fullName>
    </submittedName>
</protein>
<dbReference type="SUPFAM" id="SSF54001">
    <property type="entry name" value="Cysteine proteinases"/>
    <property type="match status" value="1"/>
</dbReference>
<dbReference type="PROSITE" id="PS00973">
    <property type="entry name" value="USP_2"/>
    <property type="match status" value="1"/>
</dbReference>
<gene>
    <name evidence="4" type="primary">LOC106514273</name>
</gene>
<dbReference type="PANTHER" id="PTHR24006:SF928">
    <property type="entry name" value="UBIQUITIN CARBOXYL-TERMINAL HYDROLASE 42-LIKE"/>
    <property type="match status" value="1"/>
</dbReference>
<reference evidence="4" key="1">
    <citation type="submission" date="2025-08" db="UniProtKB">
        <authorList>
            <consortium name="RefSeq"/>
        </authorList>
    </citation>
    <scope>IDENTIFICATION</scope>
</reference>
<keyword evidence="4" id="KW-0378">Hydrolase</keyword>